<organism evidence="1">
    <name type="scientific">marine metagenome</name>
    <dbReference type="NCBI Taxonomy" id="408172"/>
    <lineage>
        <taxon>unclassified sequences</taxon>
        <taxon>metagenomes</taxon>
        <taxon>ecological metagenomes</taxon>
    </lineage>
</organism>
<feature type="non-terminal residue" evidence="1">
    <location>
        <position position="1"/>
    </location>
</feature>
<dbReference type="AlphaFoldDB" id="A0A381W5W4"/>
<reference evidence="1" key="1">
    <citation type="submission" date="2018-05" db="EMBL/GenBank/DDBJ databases">
        <authorList>
            <person name="Lanie J.A."/>
            <person name="Ng W.-L."/>
            <person name="Kazmierczak K.M."/>
            <person name="Andrzejewski T.M."/>
            <person name="Davidsen T.M."/>
            <person name="Wayne K.J."/>
            <person name="Tettelin H."/>
            <person name="Glass J.I."/>
            <person name="Rusch D."/>
            <person name="Podicherti R."/>
            <person name="Tsui H.-C.T."/>
            <person name="Winkler M.E."/>
        </authorList>
    </citation>
    <scope>NUCLEOTIDE SEQUENCE</scope>
</reference>
<protein>
    <submittedName>
        <fullName evidence="1">Uncharacterized protein</fullName>
    </submittedName>
</protein>
<accession>A0A381W5W4</accession>
<proteinExistence type="predicted"/>
<name>A0A381W5W4_9ZZZZ</name>
<gene>
    <name evidence="1" type="ORF">METZ01_LOCUS100726</name>
</gene>
<evidence type="ECO:0000313" key="1">
    <source>
        <dbReference type="EMBL" id="SVA47872.1"/>
    </source>
</evidence>
<sequence>VAVAIGGPTLAGATVGTVASSTMLAAGMGTMANMSLLGTVISGVGMLQQGQAQGSQMAFQAGVAQNNAVIAQQQATRARQQARIDSEDYARGQSDLMAKRRSLMGDTGAQATAGSPLAVSSDFAGESVLNTMRIRNQGEVTANRLEQEVMNQQAQAGLYGMQGRQAVKSSYYKAGGSLFKGGSDIWRTSRT</sequence>
<dbReference type="EMBL" id="UINC01010789">
    <property type="protein sequence ID" value="SVA47872.1"/>
    <property type="molecule type" value="Genomic_DNA"/>
</dbReference>